<dbReference type="Gene3D" id="2.30.39.10">
    <property type="entry name" value="Alpha-1-antitrypsin, domain 1"/>
    <property type="match status" value="1"/>
</dbReference>
<dbReference type="InterPro" id="IPR023795">
    <property type="entry name" value="Serpin_CS"/>
</dbReference>
<evidence type="ECO:0000313" key="1">
    <source>
        <dbReference type="EnsemblPlants" id="OPUNC11G07610.1"/>
    </source>
</evidence>
<dbReference type="Gramene" id="OPUNC11G07610.1">
    <property type="protein sequence ID" value="OPUNC11G07610.1"/>
    <property type="gene ID" value="OPUNC11G07610"/>
</dbReference>
<dbReference type="EnsemblPlants" id="OPUNC11G07610.1">
    <property type="protein sequence ID" value="OPUNC11G07610.1"/>
    <property type="gene ID" value="OPUNC11G07610"/>
</dbReference>
<organism evidence="1">
    <name type="scientific">Oryza punctata</name>
    <name type="common">Red rice</name>
    <dbReference type="NCBI Taxonomy" id="4537"/>
    <lineage>
        <taxon>Eukaryota</taxon>
        <taxon>Viridiplantae</taxon>
        <taxon>Streptophyta</taxon>
        <taxon>Embryophyta</taxon>
        <taxon>Tracheophyta</taxon>
        <taxon>Spermatophyta</taxon>
        <taxon>Magnoliopsida</taxon>
        <taxon>Liliopsida</taxon>
        <taxon>Poales</taxon>
        <taxon>Poaceae</taxon>
        <taxon>BOP clade</taxon>
        <taxon>Oryzoideae</taxon>
        <taxon>Oryzeae</taxon>
        <taxon>Oryzinae</taxon>
        <taxon>Oryza</taxon>
    </lineage>
</organism>
<dbReference type="Proteomes" id="UP000026962">
    <property type="component" value="Chromosome 11"/>
</dbReference>
<dbReference type="PROSITE" id="PS00284">
    <property type="entry name" value="SERPIN"/>
    <property type="match status" value="2"/>
</dbReference>
<evidence type="ECO:0000313" key="2">
    <source>
        <dbReference type="Proteomes" id="UP000026962"/>
    </source>
</evidence>
<dbReference type="InterPro" id="IPR036186">
    <property type="entry name" value="Serpin_sf"/>
</dbReference>
<reference evidence="1" key="1">
    <citation type="submission" date="2015-04" db="UniProtKB">
        <authorList>
            <consortium name="EnsemblPlants"/>
        </authorList>
    </citation>
    <scope>IDENTIFICATION</scope>
</reference>
<dbReference type="SUPFAM" id="SSF56574">
    <property type="entry name" value="Serpins"/>
    <property type="match status" value="2"/>
</dbReference>
<dbReference type="InterPro" id="IPR042185">
    <property type="entry name" value="Serpin_sf_2"/>
</dbReference>
<dbReference type="AlphaFoldDB" id="A0A0E0ME60"/>
<name>A0A0E0ME60_ORYPU</name>
<protein>
    <submittedName>
        <fullName evidence="1">Uncharacterized protein</fullName>
    </submittedName>
</protein>
<reference evidence="1" key="2">
    <citation type="submission" date="2018-05" db="EMBL/GenBank/DDBJ databases">
        <title>OpunRS2 (Oryza punctata Reference Sequence Version 2).</title>
        <authorList>
            <person name="Zhang J."/>
            <person name="Kudrna D."/>
            <person name="Lee S."/>
            <person name="Talag J."/>
            <person name="Welchert J."/>
            <person name="Wing R.A."/>
        </authorList>
    </citation>
    <scope>NUCLEOTIDE SEQUENCE [LARGE SCALE GENOMIC DNA]</scope>
</reference>
<sequence length="71" mass="7424">MSGAHELPCGVIADHPFVFLVVEMSGAVLFAGHHELACGVVADHPFVFFVVEMSGAVLFAGHVLDPTSSSE</sequence>
<keyword evidence="2" id="KW-1185">Reference proteome</keyword>
<dbReference type="HOGENOM" id="CLU_2744363_0_0_1"/>
<accession>A0A0E0ME60</accession>
<proteinExistence type="predicted"/>